<comment type="subcellular location">
    <subcellularLocation>
        <location evidence="1">Cell membrane</location>
        <topology evidence="1">Multi-pass membrane protein</topology>
    </subcellularLocation>
</comment>
<evidence type="ECO:0000313" key="10">
    <source>
        <dbReference type="Proteomes" id="UP001597387"/>
    </source>
</evidence>
<evidence type="ECO:0000313" key="9">
    <source>
        <dbReference type="EMBL" id="MFD2164358.1"/>
    </source>
</evidence>
<organism evidence="9 10">
    <name type="scientific">Paradesertivirga mongoliensis</name>
    <dbReference type="NCBI Taxonomy" id="2100740"/>
    <lineage>
        <taxon>Bacteria</taxon>
        <taxon>Pseudomonadati</taxon>
        <taxon>Bacteroidota</taxon>
        <taxon>Sphingobacteriia</taxon>
        <taxon>Sphingobacteriales</taxon>
        <taxon>Sphingobacteriaceae</taxon>
        <taxon>Paradesertivirga</taxon>
    </lineage>
</organism>
<keyword evidence="2" id="KW-0813">Transport</keyword>
<feature type="transmembrane region" description="Helical" evidence="7">
    <location>
        <begin position="258"/>
        <end position="277"/>
    </location>
</feature>
<proteinExistence type="predicted"/>
<evidence type="ECO:0000256" key="2">
    <source>
        <dbReference type="ARBA" id="ARBA00022448"/>
    </source>
</evidence>
<keyword evidence="5 7" id="KW-1133">Transmembrane helix</keyword>
<dbReference type="PROSITE" id="PS50850">
    <property type="entry name" value="MFS"/>
    <property type="match status" value="1"/>
</dbReference>
<evidence type="ECO:0000256" key="3">
    <source>
        <dbReference type="ARBA" id="ARBA00022475"/>
    </source>
</evidence>
<dbReference type="InterPro" id="IPR011701">
    <property type="entry name" value="MFS"/>
</dbReference>
<feature type="domain" description="Major facilitator superfamily (MFS) profile" evidence="8">
    <location>
        <begin position="18"/>
        <end position="401"/>
    </location>
</feature>
<accession>A0ABW4ZQP4</accession>
<keyword evidence="10" id="KW-1185">Reference proteome</keyword>
<feature type="transmembrane region" description="Helical" evidence="7">
    <location>
        <begin position="173"/>
        <end position="191"/>
    </location>
</feature>
<comment type="caution">
    <text evidence="9">The sequence shown here is derived from an EMBL/GenBank/DDBJ whole genome shotgun (WGS) entry which is preliminary data.</text>
</comment>
<evidence type="ECO:0000256" key="5">
    <source>
        <dbReference type="ARBA" id="ARBA00022989"/>
    </source>
</evidence>
<feature type="transmembrane region" description="Helical" evidence="7">
    <location>
        <begin position="221"/>
        <end position="246"/>
    </location>
</feature>
<feature type="transmembrane region" description="Helical" evidence="7">
    <location>
        <begin position="311"/>
        <end position="334"/>
    </location>
</feature>
<feature type="transmembrane region" description="Helical" evidence="7">
    <location>
        <begin position="148"/>
        <end position="167"/>
    </location>
</feature>
<evidence type="ECO:0000256" key="6">
    <source>
        <dbReference type="ARBA" id="ARBA00023136"/>
    </source>
</evidence>
<evidence type="ECO:0000259" key="8">
    <source>
        <dbReference type="PROSITE" id="PS50850"/>
    </source>
</evidence>
<name>A0ABW4ZQP4_9SPHI</name>
<evidence type="ECO:0000256" key="7">
    <source>
        <dbReference type="SAM" id="Phobius"/>
    </source>
</evidence>
<dbReference type="RefSeq" id="WP_255901654.1">
    <property type="nucleotide sequence ID" value="NZ_JAFMZO010000002.1"/>
</dbReference>
<keyword evidence="6 7" id="KW-0472">Membrane</keyword>
<dbReference type="Pfam" id="PF07690">
    <property type="entry name" value="MFS_1"/>
    <property type="match status" value="1"/>
</dbReference>
<dbReference type="Gene3D" id="1.20.1250.20">
    <property type="entry name" value="MFS general substrate transporter like domains"/>
    <property type="match status" value="1"/>
</dbReference>
<dbReference type="SUPFAM" id="SSF103473">
    <property type="entry name" value="MFS general substrate transporter"/>
    <property type="match status" value="1"/>
</dbReference>
<dbReference type="PANTHER" id="PTHR23517:SF2">
    <property type="entry name" value="MULTIDRUG RESISTANCE PROTEIN MDTH"/>
    <property type="match status" value="1"/>
</dbReference>
<gene>
    <name evidence="9" type="ORF">ACFSJU_18270</name>
</gene>
<evidence type="ECO:0000256" key="4">
    <source>
        <dbReference type="ARBA" id="ARBA00022692"/>
    </source>
</evidence>
<dbReference type="InterPro" id="IPR036259">
    <property type="entry name" value="MFS_trans_sf"/>
</dbReference>
<feature type="transmembrane region" description="Helical" evidence="7">
    <location>
        <begin position="346"/>
        <end position="365"/>
    </location>
</feature>
<feature type="transmembrane region" description="Helical" evidence="7">
    <location>
        <begin position="20"/>
        <end position="43"/>
    </location>
</feature>
<evidence type="ECO:0000256" key="1">
    <source>
        <dbReference type="ARBA" id="ARBA00004651"/>
    </source>
</evidence>
<dbReference type="EMBL" id="JBHUHZ010000004">
    <property type="protein sequence ID" value="MFD2164358.1"/>
    <property type="molecule type" value="Genomic_DNA"/>
</dbReference>
<sequence>MKTLFQLYLSSYRGLTKPAWMLALIMLINRSGAMVIPFLSVYMTQSLKFSLKETGIVLSCFGIGAVCGSWLGGWLSDKTGHFKIQLLTLVASIPVFCLLPELKTPLLLAVGVFFLSLITETFRPANSVAIASYTKHEHVTKAFSLNRMAMNLGFSIGPALGGFLAIFSFSWLFYGNALTAALAAIAFYWFFHKLPEIEAVKKKNAESFDEKGNISPWKDGYFIIFSVLSAFYAICFFQLLSTIPVFYRQIHHMSEWEIGLILAYSGLVVFSLEMPLVHVAGRRLSGSAVIILGTLLCGLSFLMLLLPGKYLVLYTSMFVLCVSEILAMPFMATVAIKRSSFAKRGAYMGMSSLAFSVSHIFAPYFGTTVAEAYGFHTLWICTGILSVLTAIGFWAVMKRLD</sequence>
<feature type="transmembrane region" description="Helical" evidence="7">
    <location>
        <begin position="377"/>
        <end position="397"/>
    </location>
</feature>
<keyword evidence="3" id="KW-1003">Cell membrane</keyword>
<dbReference type="Proteomes" id="UP001597387">
    <property type="component" value="Unassembled WGS sequence"/>
</dbReference>
<feature type="transmembrane region" description="Helical" evidence="7">
    <location>
        <begin position="55"/>
        <end position="76"/>
    </location>
</feature>
<keyword evidence="4 7" id="KW-0812">Transmembrane</keyword>
<protein>
    <submittedName>
        <fullName evidence="9">MFS transporter</fullName>
    </submittedName>
</protein>
<dbReference type="InterPro" id="IPR020846">
    <property type="entry name" value="MFS_dom"/>
</dbReference>
<feature type="transmembrane region" description="Helical" evidence="7">
    <location>
        <begin position="284"/>
        <end position="305"/>
    </location>
</feature>
<reference evidence="10" key="1">
    <citation type="journal article" date="2019" name="Int. J. Syst. Evol. Microbiol.">
        <title>The Global Catalogue of Microorganisms (GCM) 10K type strain sequencing project: providing services to taxonomists for standard genome sequencing and annotation.</title>
        <authorList>
            <consortium name="The Broad Institute Genomics Platform"/>
            <consortium name="The Broad Institute Genome Sequencing Center for Infectious Disease"/>
            <person name="Wu L."/>
            <person name="Ma J."/>
        </authorList>
    </citation>
    <scope>NUCLEOTIDE SEQUENCE [LARGE SCALE GENOMIC DNA]</scope>
    <source>
        <strain evidence="10">KCTC 42217</strain>
    </source>
</reference>
<dbReference type="PANTHER" id="PTHR23517">
    <property type="entry name" value="RESISTANCE PROTEIN MDTM, PUTATIVE-RELATED-RELATED"/>
    <property type="match status" value="1"/>
</dbReference>
<dbReference type="InterPro" id="IPR050171">
    <property type="entry name" value="MFS_Transporters"/>
</dbReference>